<protein>
    <submittedName>
        <fullName evidence="8">DUF4433 domain-containing protein</fullName>
    </submittedName>
</protein>
<keyword evidence="1 6" id="KW-1277">Toxin-antitoxin system</keyword>
<gene>
    <name evidence="8" type="ORF">F4W18_20080</name>
</gene>
<keyword evidence="5 6" id="KW-0238">DNA-binding</keyword>
<keyword evidence="3 6" id="KW-0808">Transferase</keyword>
<evidence type="ECO:0000313" key="8">
    <source>
        <dbReference type="EMBL" id="KAA8667535.1"/>
    </source>
</evidence>
<dbReference type="GO" id="GO:0003677">
    <property type="term" value="F:DNA binding"/>
    <property type="evidence" value="ECO:0007669"/>
    <property type="project" value="UniProtKB-UniRule"/>
</dbReference>
<evidence type="ECO:0000256" key="3">
    <source>
        <dbReference type="ARBA" id="ARBA00022679"/>
    </source>
</evidence>
<reference evidence="8 9" key="1">
    <citation type="submission" date="2019-09" db="EMBL/GenBank/DDBJ databases">
        <title>Draft genome sequence of various Type strains from the CCUG.</title>
        <authorList>
            <person name="Pineiro-Iglesias B."/>
            <person name="Tunovic T."/>
            <person name="Unosson C."/>
            <person name="Inganas E."/>
            <person name="Ohlen M."/>
            <person name="Cardew S."/>
            <person name="Jensie-Markopoulos S."/>
            <person name="Salva-Serra F."/>
            <person name="Jaen-Luchoro D."/>
            <person name="Karlsson R."/>
            <person name="Svensson-Stadler L."/>
            <person name="Chun J."/>
            <person name="Moore E."/>
        </authorList>
    </citation>
    <scope>NUCLEOTIDE SEQUENCE [LARGE SCALE GENOMIC DNA]</scope>
    <source>
        <strain evidence="8 9">CCUG 56969T</strain>
    </source>
</reference>
<feature type="active site" description="Proton acceptor" evidence="6">
    <location>
        <position position="48"/>
    </location>
</feature>
<dbReference type="Proteomes" id="UP000322521">
    <property type="component" value="Unassembled WGS sequence"/>
</dbReference>
<dbReference type="Pfam" id="PF14487">
    <property type="entry name" value="DarT"/>
    <property type="match status" value="1"/>
</dbReference>
<comment type="catalytic activity">
    <reaction evidence="6">
        <text>a thymidine in DNA + NAD(+) = an N-(ADP-alpha-D-ribosyl)-thymidine in DNA + nicotinamide + H(+)</text>
        <dbReference type="Rhea" id="RHEA:71651"/>
        <dbReference type="Rhea" id="RHEA-COMP:13556"/>
        <dbReference type="Rhea" id="RHEA-COMP:18051"/>
        <dbReference type="ChEBI" id="CHEBI:15378"/>
        <dbReference type="ChEBI" id="CHEBI:17154"/>
        <dbReference type="ChEBI" id="CHEBI:57540"/>
        <dbReference type="ChEBI" id="CHEBI:137386"/>
        <dbReference type="ChEBI" id="CHEBI:191199"/>
    </reaction>
</comment>
<dbReference type="AlphaFoldDB" id="A0A5M9N6J3"/>
<dbReference type="GO" id="GO:0016757">
    <property type="term" value="F:glycosyltransferase activity"/>
    <property type="evidence" value="ECO:0007669"/>
    <property type="project" value="UniProtKB-UniRule"/>
</dbReference>
<proteinExistence type="inferred from homology"/>
<dbReference type="InterPro" id="IPR029494">
    <property type="entry name" value="DarT"/>
</dbReference>
<comment type="caution">
    <text evidence="8">The sequence shown here is derived from an EMBL/GenBank/DDBJ whole genome shotgun (WGS) entry which is preliminary data.</text>
</comment>
<evidence type="ECO:0000256" key="2">
    <source>
        <dbReference type="ARBA" id="ARBA00022676"/>
    </source>
</evidence>
<feature type="binding site" evidence="6">
    <location>
        <begin position="7"/>
        <end position="9"/>
    </location>
    <ligand>
        <name>NAD(+)</name>
        <dbReference type="ChEBI" id="CHEBI:57540"/>
    </ligand>
</feature>
<dbReference type="EMBL" id="VXJS01000014">
    <property type="protein sequence ID" value="KAA8667535.1"/>
    <property type="molecule type" value="Genomic_DNA"/>
</dbReference>
<accession>A0A5M9N6J3</accession>
<dbReference type="PROSITE" id="PS52018">
    <property type="entry name" value="DART"/>
    <property type="match status" value="1"/>
</dbReference>
<organism evidence="8 9">
    <name type="scientific">Vibrio gigantis</name>
    <dbReference type="NCBI Taxonomy" id="296199"/>
    <lineage>
        <taxon>Bacteria</taxon>
        <taxon>Pseudomonadati</taxon>
        <taxon>Pseudomonadota</taxon>
        <taxon>Gammaproteobacteria</taxon>
        <taxon>Vibrionales</taxon>
        <taxon>Vibrionaceae</taxon>
        <taxon>Vibrio</taxon>
    </lineage>
</organism>
<feature type="binding site" evidence="6">
    <location>
        <position position="48"/>
    </location>
    <ligand>
        <name>NAD(+)</name>
        <dbReference type="ChEBI" id="CHEBI:57540"/>
    </ligand>
</feature>
<dbReference type="RefSeq" id="WP_150330761.1">
    <property type="nucleotide sequence ID" value="NZ_AP025492.1"/>
</dbReference>
<evidence type="ECO:0000256" key="1">
    <source>
        <dbReference type="ARBA" id="ARBA00022649"/>
    </source>
</evidence>
<keyword evidence="2 6" id="KW-0328">Glycosyltransferase</keyword>
<comment type="similarity">
    <text evidence="6">Belongs to the DarT ADP-ribosyltransferase family.</text>
</comment>
<evidence type="ECO:0000256" key="6">
    <source>
        <dbReference type="PROSITE-ProRule" id="PRU01362"/>
    </source>
</evidence>
<evidence type="ECO:0000313" key="9">
    <source>
        <dbReference type="Proteomes" id="UP000322521"/>
    </source>
</evidence>
<keyword evidence="9" id="KW-1185">Reference proteome</keyword>
<evidence type="ECO:0000259" key="7">
    <source>
        <dbReference type="PROSITE" id="PS52018"/>
    </source>
</evidence>
<feature type="domain" description="DarT" evidence="7">
    <location>
        <begin position="3"/>
        <end position="202"/>
    </location>
</feature>
<sequence length="202" mass="23477">MTVKVSHITHIDNLGSILEQECLWSDDKRIELGLVNQNIGYSHIKQRRLVRPVNVAAGGAIGQYVPFNFCPRSVMLFVIYKGHPDFQGGQDRVLHLISDTDTIRLSNQHCFFTDIHADLYYAEQIDDFDRIGELDIQRIINEKYWQDFKEEKQAEFLAFESVQWTTIHQIGVKTEAIADEVNALLQATQHKPEVVIRPEWYY</sequence>
<evidence type="ECO:0000256" key="5">
    <source>
        <dbReference type="ARBA" id="ARBA00023125"/>
    </source>
</evidence>
<name>A0A5M9N6J3_9VIBR</name>
<evidence type="ECO:0000256" key="4">
    <source>
        <dbReference type="ARBA" id="ARBA00022695"/>
    </source>
</evidence>
<comment type="caution">
    <text evidence="6">Lacks conserved residue(s) required for the propagation of feature annotation.</text>
</comment>
<keyword evidence="4 6" id="KW-0548">Nucleotidyltransferase</keyword>
<dbReference type="GO" id="GO:0016779">
    <property type="term" value="F:nucleotidyltransferase activity"/>
    <property type="evidence" value="ECO:0007669"/>
    <property type="project" value="UniProtKB-UniRule"/>
</dbReference>
<feature type="active site" evidence="6">
    <location>
        <position position="155"/>
    </location>
</feature>